<dbReference type="RefSeq" id="WP_268060072.1">
    <property type="nucleotide sequence ID" value="NZ_JAPQFJ010000003.1"/>
</dbReference>
<dbReference type="EMBL" id="JAPQFJ010000003">
    <property type="protein sequence ID" value="MCY6957684.1"/>
    <property type="molecule type" value="Genomic_DNA"/>
</dbReference>
<gene>
    <name evidence="2" type="ORF">OW729_03575</name>
</gene>
<evidence type="ECO:0000313" key="2">
    <source>
        <dbReference type="EMBL" id="MCY6957684.1"/>
    </source>
</evidence>
<dbReference type="Proteomes" id="UP001144612">
    <property type="component" value="Unassembled WGS sequence"/>
</dbReference>
<feature type="transmembrane region" description="Helical" evidence="1">
    <location>
        <begin position="17"/>
        <end position="34"/>
    </location>
</feature>
<protein>
    <submittedName>
        <fullName evidence="2">Uncharacterized protein</fullName>
    </submittedName>
</protein>
<keyword evidence="1" id="KW-0472">Membrane</keyword>
<keyword evidence="1" id="KW-0812">Transmembrane</keyword>
<keyword evidence="1" id="KW-1133">Transmembrane helix</keyword>
<name>A0ABT4D5W4_9CLOT</name>
<evidence type="ECO:0000313" key="3">
    <source>
        <dbReference type="Proteomes" id="UP001144612"/>
    </source>
</evidence>
<comment type="caution">
    <text evidence="2">The sequence shown here is derived from an EMBL/GenBank/DDBJ whole genome shotgun (WGS) entry which is preliminary data.</text>
</comment>
<reference evidence="2" key="1">
    <citation type="submission" date="2022-12" db="EMBL/GenBank/DDBJ databases">
        <title>Clostridium sp. nov., isolated from industrial wastewater.</title>
        <authorList>
            <person name="Jiayan W."/>
        </authorList>
    </citation>
    <scope>NUCLEOTIDE SEQUENCE</scope>
    <source>
        <strain evidence="2">ZC22-4</strain>
    </source>
</reference>
<proteinExistence type="predicted"/>
<accession>A0ABT4D5W4</accession>
<organism evidence="2 3">
    <name type="scientific">Clostridium brassicae</name>
    <dbReference type="NCBI Taxonomy" id="2999072"/>
    <lineage>
        <taxon>Bacteria</taxon>
        <taxon>Bacillati</taxon>
        <taxon>Bacillota</taxon>
        <taxon>Clostridia</taxon>
        <taxon>Eubacteriales</taxon>
        <taxon>Clostridiaceae</taxon>
        <taxon>Clostridium</taxon>
    </lineage>
</organism>
<sequence length="44" mass="5321">MEKFFQYLNNPNNKEKIYIFFVVVGLGLITKTIKRIMDEIKKKK</sequence>
<keyword evidence="3" id="KW-1185">Reference proteome</keyword>
<evidence type="ECO:0000256" key="1">
    <source>
        <dbReference type="SAM" id="Phobius"/>
    </source>
</evidence>